<reference evidence="4 5" key="1">
    <citation type="submission" date="2017-03" db="EMBL/GenBank/DDBJ databases">
        <title>Complete genome sequence of Candidatus 'Thiodictyon syntrophicum' sp. nov. strain Cad16T, a photolithoautotroph purple sulfur bacterium isolated from an alpine meromictic lake.</title>
        <authorList>
            <person name="Luedin S.M."/>
            <person name="Pothier J.F."/>
            <person name="Danza F."/>
            <person name="Storelli N."/>
            <person name="Wittwer M."/>
            <person name="Tonolla M."/>
        </authorList>
    </citation>
    <scope>NUCLEOTIDE SEQUENCE [LARGE SCALE GENOMIC DNA]</scope>
    <source>
        <strain evidence="4 5">Cad16T</strain>
    </source>
</reference>
<dbReference type="GO" id="GO:0003723">
    <property type="term" value="F:RNA binding"/>
    <property type="evidence" value="ECO:0007669"/>
    <property type="project" value="UniProtKB-UniRule"/>
</dbReference>
<dbReference type="GO" id="GO:0051607">
    <property type="term" value="P:defense response to virus"/>
    <property type="evidence" value="ECO:0007669"/>
    <property type="project" value="UniProtKB-UniRule"/>
</dbReference>
<dbReference type="GO" id="GO:0016787">
    <property type="term" value="F:hydrolase activity"/>
    <property type="evidence" value="ECO:0007669"/>
    <property type="project" value="UniProtKB-KW"/>
</dbReference>
<dbReference type="Pfam" id="PF09704">
    <property type="entry name" value="Cas_Cas5d"/>
    <property type="match status" value="1"/>
</dbReference>
<dbReference type="GO" id="GO:0004519">
    <property type="term" value="F:endonuclease activity"/>
    <property type="evidence" value="ECO:0007669"/>
    <property type="project" value="UniProtKB-UniRule"/>
</dbReference>
<keyword evidence="1 2" id="KW-0051">Antiviral defense</keyword>
<evidence type="ECO:0000313" key="4">
    <source>
        <dbReference type="EMBL" id="AUB82866.1"/>
    </source>
</evidence>
<dbReference type="NCBIfam" id="TIGR02593">
    <property type="entry name" value="CRISPR_cas5"/>
    <property type="match status" value="1"/>
</dbReference>
<dbReference type="GO" id="GO:0043571">
    <property type="term" value="P:maintenance of CRISPR repeat elements"/>
    <property type="evidence" value="ECO:0007669"/>
    <property type="project" value="UniProtKB-UniRule"/>
</dbReference>
<keyword evidence="5" id="KW-1185">Reference proteome</keyword>
<dbReference type="EMBL" id="CP020370">
    <property type="protein sequence ID" value="AUB82866.1"/>
    <property type="molecule type" value="Genomic_DNA"/>
</dbReference>
<dbReference type="PIRSF" id="PIRSF029950">
    <property type="entry name" value="Cas_CT1134"/>
    <property type="match status" value="1"/>
</dbReference>
<gene>
    <name evidence="4" type="ORF">THSYN_19245</name>
</gene>
<evidence type="ECO:0000256" key="3">
    <source>
        <dbReference type="SAM" id="MobiDB-lite"/>
    </source>
</evidence>
<keyword evidence="2" id="KW-0255">Endonuclease</keyword>
<dbReference type="InterPro" id="IPR010155">
    <property type="entry name" value="CRISPR-assoc_prot_Cas5d"/>
</dbReference>
<name>A0A2K8UBB0_9GAMM</name>
<sequence length="252" mass="28568">MANGTHTLEVWGDLACFTRPEMKVERFSYPVITPSAARGIFDAIYWDARRDGDRVRPYFHWQVTRIEVLALPRYIALRRNEVKDRVPGTAVLNKWMKGTTNPEPLWADGGKDELGTDQKGRTQRQTMALKQVRYRLSARIAPKPAFSADQGAMNSQFQRRARAGKCFQQPYFGCREFPAFFEYIEDPAASTQPPILLDQHLGLMLYDVFDLSRDIVKDGDPPFISLFDATLCGGVMEVPAFDSSAVKKPGRV</sequence>
<dbReference type="AlphaFoldDB" id="A0A2K8UBB0"/>
<comment type="function">
    <text evidence="2">CRISPR (clustered regularly interspaced short palindromic repeat) is an adaptive immune system that provides protection against mobile genetic elements (viruses, transposable elements and conjugative plasmids). CRISPR clusters contain spacers, sequences complementary to antecedent mobile elements, and target invading nucleic acids. CRISPR clusters are transcribed and processed into CRISPR RNA (crRNA).</text>
</comment>
<dbReference type="InterPro" id="IPR013422">
    <property type="entry name" value="CRISPR-assoc_prot_Cas5_N"/>
</dbReference>
<keyword evidence="2" id="KW-0540">Nuclease</keyword>
<accession>A0A2K8UBB0</accession>
<dbReference type="InterPro" id="IPR021124">
    <property type="entry name" value="CRISPR-assoc_prot_Cas5"/>
</dbReference>
<organism evidence="4 5">
    <name type="scientific">Candidatus Thiodictyon syntrophicum</name>
    <dbReference type="NCBI Taxonomy" id="1166950"/>
    <lineage>
        <taxon>Bacteria</taxon>
        <taxon>Pseudomonadati</taxon>
        <taxon>Pseudomonadota</taxon>
        <taxon>Gammaproteobacteria</taxon>
        <taxon>Chromatiales</taxon>
        <taxon>Chromatiaceae</taxon>
        <taxon>Thiodictyon</taxon>
    </lineage>
</organism>
<keyword evidence="2" id="KW-0378">Hydrolase</keyword>
<dbReference type="NCBIfam" id="TIGR01876">
    <property type="entry name" value="cas_Cas5d"/>
    <property type="match status" value="1"/>
</dbReference>
<comment type="similarity">
    <text evidence="2">Belongs to the CRISPR-associated protein Cas5 family. Subtype I-C/Dvulg subfamily.</text>
</comment>
<evidence type="ECO:0000256" key="1">
    <source>
        <dbReference type="ARBA" id="ARBA00023118"/>
    </source>
</evidence>
<keyword evidence="2" id="KW-0694">RNA-binding</keyword>
<dbReference type="KEGG" id="tsy:THSYN_19245"/>
<dbReference type="EC" id="3.1.-.-" evidence="2"/>
<evidence type="ECO:0000313" key="5">
    <source>
        <dbReference type="Proteomes" id="UP000232638"/>
    </source>
</evidence>
<dbReference type="OrthoDB" id="5621871at2"/>
<proteinExistence type="inferred from homology"/>
<feature type="compositionally biased region" description="Basic and acidic residues" evidence="3">
    <location>
        <begin position="109"/>
        <end position="120"/>
    </location>
</feature>
<dbReference type="Proteomes" id="UP000232638">
    <property type="component" value="Chromosome"/>
</dbReference>
<dbReference type="Gene3D" id="3.30.70.2660">
    <property type="match status" value="1"/>
</dbReference>
<feature type="region of interest" description="Disordered" evidence="3">
    <location>
        <begin position="102"/>
        <end position="122"/>
    </location>
</feature>
<evidence type="ECO:0000256" key="2">
    <source>
        <dbReference type="PIRNR" id="PIRNR029950"/>
    </source>
</evidence>
<protein>
    <recommendedName>
        <fullName evidence="2">pre-crRNA processing endonuclease</fullName>
        <ecNumber evidence="2">3.1.-.-</ecNumber>
    </recommendedName>
</protein>